<comment type="caution">
    <text evidence="8">The sequence shown here is derived from an EMBL/GenBank/DDBJ whole genome shotgun (WGS) entry which is preliminary data.</text>
</comment>
<name>A0AA39XN24_9PEZI</name>
<dbReference type="PANTHER" id="PTHR46300:SF11">
    <property type="entry name" value="OXIDOREDUCTASE, PUTATIVE-RELATED"/>
    <property type="match status" value="1"/>
</dbReference>
<keyword evidence="9" id="KW-1185">Reference proteome</keyword>
<dbReference type="InterPro" id="IPR017972">
    <property type="entry name" value="Cyt_P450_CS"/>
</dbReference>
<feature type="binding site" description="axial binding residue" evidence="5">
    <location>
        <position position="424"/>
    </location>
    <ligand>
        <name>heme</name>
        <dbReference type="ChEBI" id="CHEBI:30413"/>
    </ligand>
    <ligandPart>
        <name>Fe</name>
        <dbReference type="ChEBI" id="CHEBI:18248"/>
    </ligandPart>
</feature>
<sequence length="524" mass="59938">MFQQLDHMALVIGLAVVVYYCTWSWFIRDRRLDKMPGPKGLPFIGVGISLPDKPHVRFREWATRYGEVFKIRVGWYNWVIINSPAAMQEVLNKQSLHTSSKMPAPLGNDVVMGDMRMFTLAYGPKWRAYRNITHQLLSSTMTATFVPSQEFEVKQLLFDLATDNKQQTEFQMHIRRFAFSIMMTSTYGLRVTNWDDQDLPFLARLPVWLQPGRRRAQAYAKPMLEAKMILWRRLQRQIAEGGAPVCYARELIENSDAWRKAGLKDEDAAWVAGGNLEAGSTTTSVTLLSLILHLAADPHVQKTAYDELARVVRPGRAPCFDDVPNLPYIRACVKEILRMHPTPFWGIKHYADVDATYKDYVIPKGTILLGNTPFIHYDPSRYDEPFVFKPERYLGFLKYSAEYANQGDPYQRDHFTFGVGRRICPGSRLAENSLDIAVANILWAFEVRPPLGEDGVEEVGGGLDDSDDAWEDTSFRGPKPFEVRFVPRDGGVVGKIEKQWEKARQEGYVLRGQRVDVNGYVQRV</sequence>
<evidence type="ECO:0000256" key="5">
    <source>
        <dbReference type="PIRSR" id="PIRSR602401-1"/>
    </source>
</evidence>
<dbReference type="GO" id="GO:0020037">
    <property type="term" value="F:heme binding"/>
    <property type="evidence" value="ECO:0007669"/>
    <property type="project" value="InterPro"/>
</dbReference>
<dbReference type="Pfam" id="PF00067">
    <property type="entry name" value="p450"/>
    <property type="match status" value="1"/>
</dbReference>
<dbReference type="PRINTS" id="PR00385">
    <property type="entry name" value="P450"/>
</dbReference>
<evidence type="ECO:0000313" key="9">
    <source>
        <dbReference type="Proteomes" id="UP001174934"/>
    </source>
</evidence>
<keyword evidence="3 6" id="KW-0560">Oxidoreductase</keyword>
<evidence type="ECO:0000256" key="7">
    <source>
        <dbReference type="SAM" id="Phobius"/>
    </source>
</evidence>
<dbReference type="GO" id="GO:0004497">
    <property type="term" value="F:monooxygenase activity"/>
    <property type="evidence" value="ECO:0007669"/>
    <property type="project" value="UniProtKB-KW"/>
</dbReference>
<keyword evidence="7" id="KW-0472">Membrane</keyword>
<dbReference type="SUPFAM" id="SSF48264">
    <property type="entry name" value="Cytochrome P450"/>
    <property type="match status" value="1"/>
</dbReference>
<dbReference type="CDD" id="cd11065">
    <property type="entry name" value="CYP64-like"/>
    <property type="match status" value="1"/>
</dbReference>
<dbReference type="Gene3D" id="1.10.630.10">
    <property type="entry name" value="Cytochrome P450"/>
    <property type="match status" value="1"/>
</dbReference>
<dbReference type="PANTHER" id="PTHR46300">
    <property type="entry name" value="P450, PUTATIVE (EUROFUNG)-RELATED-RELATED"/>
    <property type="match status" value="1"/>
</dbReference>
<dbReference type="InterPro" id="IPR036396">
    <property type="entry name" value="Cyt_P450_sf"/>
</dbReference>
<reference evidence="8" key="1">
    <citation type="submission" date="2023-06" db="EMBL/GenBank/DDBJ databases">
        <title>Genome-scale phylogeny and comparative genomics of the fungal order Sordariales.</title>
        <authorList>
            <consortium name="Lawrence Berkeley National Laboratory"/>
            <person name="Hensen N."/>
            <person name="Bonometti L."/>
            <person name="Westerberg I."/>
            <person name="Brannstrom I.O."/>
            <person name="Guillou S."/>
            <person name="Cros-Aarteil S."/>
            <person name="Calhoun S."/>
            <person name="Haridas S."/>
            <person name="Kuo A."/>
            <person name="Mondo S."/>
            <person name="Pangilinan J."/>
            <person name="Riley R."/>
            <person name="LaButti K."/>
            <person name="Andreopoulos B."/>
            <person name="Lipzen A."/>
            <person name="Chen C."/>
            <person name="Yanf M."/>
            <person name="Daum C."/>
            <person name="Ng V."/>
            <person name="Clum A."/>
            <person name="Steindorff A."/>
            <person name="Ohm R."/>
            <person name="Martin F."/>
            <person name="Silar P."/>
            <person name="Natvig D."/>
            <person name="Lalanne C."/>
            <person name="Gautier V."/>
            <person name="Ament-velasquez S.L."/>
            <person name="Kruys A."/>
            <person name="Hutchinson M.I."/>
            <person name="Powell A.J."/>
            <person name="Barry K."/>
            <person name="Miller A.N."/>
            <person name="Grigoriev I.V."/>
            <person name="Debuchy R."/>
            <person name="Gladieux P."/>
            <person name="Thoren M.H."/>
            <person name="Johannesson H."/>
        </authorList>
    </citation>
    <scope>NUCLEOTIDE SEQUENCE</scope>
    <source>
        <strain evidence="8">SMH3391-2</strain>
    </source>
</reference>
<keyword evidence="4 5" id="KW-0408">Iron</keyword>
<keyword evidence="2 5" id="KW-0479">Metal-binding</keyword>
<evidence type="ECO:0000256" key="4">
    <source>
        <dbReference type="ARBA" id="ARBA00023004"/>
    </source>
</evidence>
<feature type="transmembrane region" description="Helical" evidence="7">
    <location>
        <begin position="7"/>
        <end position="26"/>
    </location>
</feature>
<keyword evidence="7" id="KW-0812">Transmembrane</keyword>
<dbReference type="GO" id="GO:0016705">
    <property type="term" value="F:oxidoreductase activity, acting on paired donors, with incorporation or reduction of molecular oxygen"/>
    <property type="evidence" value="ECO:0007669"/>
    <property type="project" value="InterPro"/>
</dbReference>
<proteinExistence type="inferred from homology"/>
<dbReference type="PRINTS" id="PR00463">
    <property type="entry name" value="EP450I"/>
</dbReference>
<dbReference type="InterPro" id="IPR001128">
    <property type="entry name" value="Cyt_P450"/>
</dbReference>
<protein>
    <submittedName>
        <fullName evidence="8">O-methylsterigmatocystin oxidoreductase</fullName>
    </submittedName>
</protein>
<evidence type="ECO:0000313" key="8">
    <source>
        <dbReference type="EMBL" id="KAK0637052.1"/>
    </source>
</evidence>
<gene>
    <name evidence="8" type="ORF">B0T17DRAFT_627236</name>
</gene>
<dbReference type="InterPro" id="IPR050364">
    <property type="entry name" value="Cytochrome_P450_fung"/>
</dbReference>
<dbReference type="Proteomes" id="UP001174934">
    <property type="component" value="Unassembled WGS sequence"/>
</dbReference>
<dbReference type="AlphaFoldDB" id="A0AA39XN24"/>
<evidence type="ECO:0000256" key="2">
    <source>
        <dbReference type="ARBA" id="ARBA00022723"/>
    </source>
</evidence>
<organism evidence="8 9">
    <name type="scientific">Bombardia bombarda</name>
    <dbReference type="NCBI Taxonomy" id="252184"/>
    <lineage>
        <taxon>Eukaryota</taxon>
        <taxon>Fungi</taxon>
        <taxon>Dikarya</taxon>
        <taxon>Ascomycota</taxon>
        <taxon>Pezizomycotina</taxon>
        <taxon>Sordariomycetes</taxon>
        <taxon>Sordariomycetidae</taxon>
        <taxon>Sordariales</taxon>
        <taxon>Lasiosphaeriaceae</taxon>
        <taxon>Bombardia</taxon>
    </lineage>
</organism>
<comment type="similarity">
    <text evidence="1 6">Belongs to the cytochrome P450 family.</text>
</comment>
<keyword evidence="6" id="KW-0503">Monooxygenase</keyword>
<evidence type="ECO:0000256" key="1">
    <source>
        <dbReference type="ARBA" id="ARBA00010617"/>
    </source>
</evidence>
<dbReference type="EMBL" id="JAULSR010000001">
    <property type="protein sequence ID" value="KAK0637052.1"/>
    <property type="molecule type" value="Genomic_DNA"/>
</dbReference>
<keyword evidence="5 6" id="KW-0349">Heme</keyword>
<dbReference type="PROSITE" id="PS00086">
    <property type="entry name" value="CYTOCHROME_P450"/>
    <property type="match status" value="1"/>
</dbReference>
<accession>A0AA39XN24</accession>
<dbReference type="InterPro" id="IPR002401">
    <property type="entry name" value="Cyt_P450_E_grp-I"/>
</dbReference>
<comment type="cofactor">
    <cofactor evidence="5">
        <name>heme</name>
        <dbReference type="ChEBI" id="CHEBI:30413"/>
    </cofactor>
</comment>
<evidence type="ECO:0000256" key="6">
    <source>
        <dbReference type="RuleBase" id="RU000461"/>
    </source>
</evidence>
<dbReference type="GO" id="GO:0005506">
    <property type="term" value="F:iron ion binding"/>
    <property type="evidence" value="ECO:0007669"/>
    <property type="project" value="InterPro"/>
</dbReference>
<keyword evidence="7" id="KW-1133">Transmembrane helix</keyword>
<evidence type="ECO:0000256" key="3">
    <source>
        <dbReference type="ARBA" id="ARBA00023002"/>
    </source>
</evidence>